<sequence length="197" mass="22120">MDIFEKEKRRFDLLKILYELSNGDADVGFSNELVPDGYDSEFTYLKNEGLTKWISRDRIVITHRGVIEYESALKNPNQSTEHFSYKTINIVNIQNAIGSTIQQGGDHANQNVVKESVDKLAIENILSELKNIKADQDTQSEEFANLESSIVSIEAQLNISKPNKMLVNAALSVAKDVLVGINVSLYTPLIQQIVMNM</sequence>
<organism evidence="1">
    <name type="scientific">Roseihalotalea indica</name>
    <dbReference type="NCBI Taxonomy" id="2867963"/>
    <lineage>
        <taxon>Bacteria</taxon>
        <taxon>Pseudomonadati</taxon>
        <taxon>Bacteroidota</taxon>
        <taxon>Cytophagia</taxon>
        <taxon>Cytophagales</taxon>
        <taxon>Catalimonadaceae</taxon>
        <taxon>Roseihalotalea</taxon>
    </lineage>
</organism>
<reference evidence="1" key="2">
    <citation type="journal article" date="2024" name="Antonie Van Leeuwenhoek">
        <title>Roseihalotalea indica gen. nov., sp. nov., a halophilic Bacteroidetes from mesopelagic Southwest Indian Ocean with higher carbohydrate metabolic potential.</title>
        <authorList>
            <person name="Chen B."/>
            <person name="Zhang M."/>
            <person name="Lin D."/>
            <person name="Ye J."/>
            <person name="Tang K."/>
        </authorList>
    </citation>
    <scope>NUCLEOTIDE SEQUENCE</scope>
    <source>
        <strain evidence="1">TK19036</strain>
    </source>
</reference>
<evidence type="ECO:0008006" key="2">
    <source>
        <dbReference type="Google" id="ProtNLM"/>
    </source>
</evidence>
<gene>
    <name evidence="1" type="ORF">K4G66_22760</name>
</gene>
<protein>
    <recommendedName>
        <fullName evidence="2">AbiTii domain-containing protein</fullName>
    </recommendedName>
</protein>
<name>A0AA49GJI8_9BACT</name>
<dbReference type="EMBL" id="CP120682">
    <property type="protein sequence ID" value="WKN35203.1"/>
    <property type="molecule type" value="Genomic_DNA"/>
</dbReference>
<dbReference type="AlphaFoldDB" id="A0AA49GJI8"/>
<accession>A0AA49GJI8</accession>
<evidence type="ECO:0000313" key="1">
    <source>
        <dbReference type="EMBL" id="WKN35203.1"/>
    </source>
</evidence>
<reference evidence="1" key="1">
    <citation type="journal article" date="2023" name="Comput. Struct. Biotechnol. J.">
        <title>Discovery of a novel marine Bacteroidetes with a rich repertoire of carbohydrate-active enzymes.</title>
        <authorList>
            <person name="Chen B."/>
            <person name="Liu G."/>
            <person name="Chen Q."/>
            <person name="Wang H."/>
            <person name="Liu L."/>
            <person name="Tang K."/>
        </authorList>
    </citation>
    <scope>NUCLEOTIDE SEQUENCE</scope>
    <source>
        <strain evidence="1">TK19036</strain>
    </source>
</reference>
<proteinExistence type="predicted"/>